<dbReference type="InterPro" id="IPR058240">
    <property type="entry name" value="rSAM_sf"/>
</dbReference>
<dbReference type="InterPro" id="IPR023867">
    <property type="entry name" value="Sulphatase_maturase_rSAM"/>
</dbReference>
<dbReference type="Pfam" id="PF04055">
    <property type="entry name" value="Radical_SAM"/>
    <property type="match status" value="1"/>
</dbReference>
<comment type="caution">
    <text evidence="9">The sequence shown here is derived from an EMBL/GenBank/DDBJ whole genome shotgun (WGS) entry which is preliminary data.</text>
</comment>
<evidence type="ECO:0000256" key="1">
    <source>
        <dbReference type="ARBA" id="ARBA00001966"/>
    </source>
</evidence>
<dbReference type="InterPro" id="IPR000385">
    <property type="entry name" value="MoaA_NifB_PqqE_Fe-S-bd_CS"/>
</dbReference>
<dbReference type="SFLD" id="SFLDG01386">
    <property type="entry name" value="main_SPASM_domain-containing"/>
    <property type="match status" value="1"/>
</dbReference>
<dbReference type="GO" id="GO:0051539">
    <property type="term" value="F:4 iron, 4 sulfur cluster binding"/>
    <property type="evidence" value="ECO:0007669"/>
    <property type="project" value="UniProtKB-KW"/>
</dbReference>
<dbReference type="InterPro" id="IPR026407">
    <property type="entry name" value="SAM_GG-Bacter"/>
</dbReference>
<comment type="cofactor">
    <cofactor evidence="1">
        <name>[4Fe-4S] cluster</name>
        <dbReference type="ChEBI" id="CHEBI:49883"/>
    </cofactor>
</comment>
<reference evidence="9 10" key="1">
    <citation type="submission" date="2015-09" db="EMBL/GenBank/DDBJ databases">
        <authorList>
            <consortium name="Pathogen Informatics"/>
        </authorList>
    </citation>
    <scope>NUCLEOTIDE SEQUENCE [LARGE SCALE GENOMIC DNA]</scope>
    <source>
        <strain evidence="9 10">2789STDY5608822</strain>
    </source>
</reference>
<evidence type="ECO:0000256" key="6">
    <source>
        <dbReference type="ARBA" id="ARBA00023014"/>
    </source>
</evidence>
<evidence type="ECO:0000259" key="8">
    <source>
        <dbReference type="PROSITE" id="PS51918"/>
    </source>
</evidence>
<dbReference type="Proteomes" id="UP000095455">
    <property type="component" value="Unassembled WGS sequence"/>
</dbReference>
<evidence type="ECO:0000313" key="10">
    <source>
        <dbReference type="Proteomes" id="UP000095455"/>
    </source>
</evidence>
<dbReference type="GO" id="GO:0046872">
    <property type="term" value="F:metal ion binding"/>
    <property type="evidence" value="ECO:0007669"/>
    <property type="project" value="UniProtKB-KW"/>
</dbReference>
<evidence type="ECO:0000313" key="9">
    <source>
        <dbReference type="EMBL" id="CUP10721.1"/>
    </source>
</evidence>
<evidence type="ECO:0000256" key="2">
    <source>
        <dbReference type="ARBA" id="ARBA00022485"/>
    </source>
</evidence>
<keyword evidence="3" id="KW-0949">S-adenosyl-L-methionine</keyword>
<proteinExistence type="inferred from homology"/>
<keyword evidence="4" id="KW-0479">Metal-binding</keyword>
<dbReference type="Gene3D" id="3.20.20.70">
    <property type="entry name" value="Aldolase class I"/>
    <property type="match status" value="1"/>
</dbReference>
<dbReference type="NCBIfam" id="TIGR04148">
    <property type="entry name" value="GG_samocin_CFB"/>
    <property type="match status" value="1"/>
</dbReference>
<dbReference type="SFLD" id="SFLDG01384">
    <property type="entry name" value="thioether_bond_formation_requi"/>
    <property type="match status" value="1"/>
</dbReference>
<dbReference type="PANTHER" id="PTHR43273">
    <property type="entry name" value="ANAEROBIC SULFATASE-MATURATING ENZYME HOMOLOG ASLB-RELATED"/>
    <property type="match status" value="1"/>
</dbReference>
<evidence type="ECO:0000256" key="3">
    <source>
        <dbReference type="ARBA" id="ARBA00022691"/>
    </source>
</evidence>
<keyword evidence="9" id="KW-0560">Oxidoreductase</keyword>
<dbReference type="SUPFAM" id="SSF102114">
    <property type="entry name" value="Radical SAM enzymes"/>
    <property type="match status" value="1"/>
</dbReference>
<organism evidence="9 10">
    <name type="scientific">Parabacteroides distasonis</name>
    <dbReference type="NCBI Taxonomy" id="823"/>
    <lineage>
        <taxon>Bacteria</taxon>
        <taxon>Pseudomonadati</taxon>
        <taxon>Bacteroidota</taxon>
        <taxon>Bacteroidia</taxon>
        <taxon>Bacteroidales</taxon>
        <taxon>Tannerellaceae</taxon>
        <taxon>Parabacteroides</taxon>
    </lineage>
</organism>
<keyword evidence="2" id="KW-0004">4Fe-4S</keyword>
<dbReference type="EC" id="1.1.99.-" evidence="9"/>
<evidence type="ECO:0000256" key="5">
    <source>
        <dbReference type="ARBA" id="ARBA00023004"/>
    </source>
</evidence>
<gene>
    <name evidence="9" type="primary">chuR_2</name>
    <name evidence="9" type="ORF">ERS852380_03931</name>
</gene>
<dbReference type="EMBL" id="CYYK01000017">
    <property type="protein sequence ID" value="CUP10721.1"/>
    <property type="molecule type" value="Genomic_DNA"/>
</dbReference>
<accession>A0A8D9LF75</accession>
<dbReference type="PROSITE" id="PS51918">
    <property type="entry name" value="RADICAL_SAM"/>
    <property type="match status" value="1"/>
</dbReference>
<feature type="domain" description="Radical SAM core" evidence="8">
    <location>
        <begin position="78"/>
        <end position="335"/>
    </location>
</feature>
<dbReference type="InterPro" id="IPR013785">
    <property type="entry name" value="Aldolase_TIM"/>
</dbReference>
<evidence type="ECO:0000256" key="7">
    <source>
        <dbReference type="ARBA" id="ARBA00023601"/>
    </source>
</evidence>
<dbReference type="GO" id="GO:0016491">
    <property type="term" value="F:oxidoreductase activity"/>
    <property type="evidence" value="ECO:0007669"/>
    <property type="project" value="UniProtKB-KW"/>
</dbReference>
<dbReference type="SFLD" id="SFLDS00029">
    <property type="entry name" value="Radical_SAM"/>
    <property type="match status" value="1"/>
</dbReference>
<dbReference type="InterPro" id="IPR007197">
    <property type="entry name" value="rSAM"/>
</dbReference>
<dbReference type="RefSeq" id="WP_081033168.1">
    <property type="nucleotide sequence ID" value="NZ_JAQETP010000017.1"/>
</dbReference>
<name>A0A8D9LF75_PARDI</name>
<keyword evidence="6" id="KW-0411">Iron-sulfur</keyword>
<dbReference type="AlphaFoldDB" id="A0A8D9LF75"/>
<dbReference type="CDD" id="cd01335">
    <property type="entry name" value="Radical_SAM"/>
    <property type="match status" value="1"/>
</dbReference>
<keyword evidence="5" id="KW-0408">Iron</keyword>
<sequence>MIRSFFYTSENKNLYINDDQSRLSMLAHPELKKTSEKSTDVDSYYVKKYAYLKAHGFFTKSKPTEFAVLEESIVEDNIKNIKQVVFEVTDSCNLSCTYCAFGELYDGYDERISKKIDIHKAIHLLKFIFDHKPKKKNDKLAISFYGGEPLLNMTFIEQIVELSKELNLAKQFDLEYTMTTNTTLLHKYMDFLVANNFRLLISLDGNEKCHSYRTFKKDNENSFQKVIENLDRLQKDYPDYFLKNISFNAVLHDRNTIKEIYEFIYTRYNKIPRVSELNTRHIRPCNKDRFNSMYHSVADSDSEFRKEESELARLTHKNSLSYMELTNYLKYISINYYISNIRELLYSIEKQLPTSTCTPFSKKVLLTNRNKLLPCERIDYRYSMGKVDEDIEFNIPEITRQYNFYYKHIQKFCQTCYVYKYCGSCLFHIENIDKANEEGFVCQYHQNQKDFENSLRNIFTFLEKYPQDYAEIIKNVVIE</sequence>
<dbReference type="PROSITE" id="PS01305">
    <property type="entry name" value="MOAA_NIFB_PQQE"/>
    <property type="match status" value="1"/>
</dbReference>
<evidence type="ECO:0000256" key="4">
    <source>
        <dbReference type="ARBA" id="ARBA00022723"/>
    </source>
</evidence>
<dbReference type="PANTHER" id="PTHR43273:SF3">
    <property type="entry name" value="ANAEROBIC SULFATASE-MATURATING ENZYME HOMOLOG ASLB-RELATED"/>
    <property type="match status" value="1"/>
</dbReference>
<protein>
    <submittedName>
        <fullName evidence="9">Anaerobic sulfatase-maturating enzyme</fullName>
        <ecNumber evidence="9">1.1.99.-</ecNumber>
    </submittedName>
</protein>
<dbReference type="SFLD" id="SFLDG01067">
    <property type="entry name" value="SPASM/twitch_domain_containing"/>
    <property type="match status" value="1"/>
</dbReference>
<comment type="similarity">
    <text evidence="7">Belongs to the radical SAM superfamily. Anaerobic sulfatase-maturating enzyme family.</text>
</comment>